<dbReference type="SMART" id="SM00784">
    <property type="entry name" value="SPT2"/>
    <property type="match status" value="1"/>
</dbReference>
<dbReference type="PANTHER" id="PTHR22691:SF8">
    <property type="entry name" value="PROTEIN SPT2 HOMOLOG"/>
    <property type="match status" value="1"/>
</dbReference>
<dbReference type="Pfam" id="PF08243">
    <property type="entry name" value="SPT2"/>
    <property type="match status" value="1"/>
</dbReference>
<dbReference type="GO" id="GO:0006360">
    <property type="term" value="P:transcription by RNA polymerase I"/>
    <property type="evidence" value="ECO:0007669"/>
    <property type="project" value="TreeGrafter"/>
</dbReference>
<accession>A0AAV8TM10</accession>
<evidence type="ECO:0000256" key="2">
    <source>
        <dbReference type="ARBA" id="ARBA00023054"/>
    </source>
</evidence>
<feature type="region of interest" description="Disordered" evidence="3">
    <location>
        <begin position="1"/>
        <end position="38"/>
    </location>
</feature>
<sequence length="107" mass="12659">MPKQSVAPSRPQTNKPVKQISSHMPQQDSRPMKRPARRLFDDEDVKALSMISKMFKYADCDDDDSDMEANFDDIMKEERLSAKIARMEDEEQLRLIEEEEQREQIRK</sequence>
<organism evidence="4 5">
    <name type="scientific">Erythroxylum novogranatense</name>
    <dbReference type="NCBI Taxonomy" id="1862640"/>
    <lineage>
        <taxon>Eukaryota</taxon>
        <taxon>Viridiplantae</taxon>
        <taxon>Streptophyta</taxon>
        <taxon>Embryophyta</taxon>
        <taxon>Tracheophyta</taxon>
        <taxon>Spermatophyta</taxon>
        <taxon>Magnoliopsida</taxon>
        <taxon>eudicotyledons</taxon>
        <taxon>Gunneridae</taxon>
        <taxon>Pentapetalae</taxon>
        <taxon>rosids</taxon>
        <taxon>fabids</taxon>
        <taxon>Malpighiales</taxon>
        <taxon>Erythroxylaceae</taxon>
        <taxon>Erythroxylum</taxon>
    </lineage>
</organism>
<evidence type="ECO:0008006" key="6">
    <source>
        <dbReference type="Google" id="ProtNLM"/>
    </source>
</evidence>
<dbReference type="GO" id="GO:0003677">
    <property type="term" value="F:DNA binding"/>
    <property type="evidence" value="ECO:0007669"/>
    <property type="project" value="TreeGrafter"/>
</dbReference>
<evidence type="ECO:0000313" key="4">
    <source>
        <dbReference type="EMBL" id="KAJ8767882.1"/>
    </source>
</evidence>
<dbReference type="EMBL" id="JAIWQS010000004">
    <property type="protein sequence ID" value="KAJ8767882.1"/>
    <property type="molecule type" value="Genomic_DNA"/>
</dbReference>
<dbReference type="PANTHER" id="PTHR22691">
    <property type="entry name" value="YEAST SPT2-RELATED"/>
    <property type="match status" value="1"/>
</dbReference>
<dbReference type="Proteomes" id="UP001159364">
    <property type="component" value="Linkage Group LG04"/>
</dbReference>
<reference evidence="4 5" key="1">
    <citation type="submission" date="2021-09" db="EMBL/GenBank/DDBJ databases">
        <title>Genomic insights and catalytic innovation underlie evolution of tropane alkaloids biosynthesis.</title>
        <authorList>
            <person name="Wang Y.-J."/>
            <person name="Tian T."/>
            <person name="Huang J.-P."/>
            <person name="Huang S.-X."/>
        </authorList>
    </citation>
    <scope>NUCLEOTIDE SEQUENCE [LARGE SCALE GENOMIC DNA]</scope>
    <source>
        <strain evidence="4">KIB-2018</strain>
        <tissue evidence="4">Leaf</tissue>
    </source>
</reference>
<comment type="caution">
    <text evidence="4">The sequence shown here is derived from an EMBL/GenBank/DDBJ whole genome shotgun (WGS) entry which is preliminary data.</text>
</comment>
<comment type="similarity">
    <text evidence="1">Belongs to the SPT2 family.</text>
</comment>
<dbReference type="AlphaFoldDB" id="A0AAV8TM10"/>
<dbReference type="InterPro" id="IPR013256">
    <property type="entry name" value="Chromatin_SPT2"/>
</dbReference>
<evidence type="ECO:0000256" key="3">
    <source>
        <dbReference type="SAM" id="MobiDB-lite"/>
    </source>
</evidence>
<dbReference type="GO" id="GO:0042393">
    <property type="term" value="F:histone binding"/>
    <property type="evidence" value="ECO:0007669"/>
    <property type="project" value="TreeGrafter"/>
</dbReference>
<feature type="compositionally biased region" description="Polar residues" evidence="3">
    <location>
        <begin position="1"/>
        <end position="29"/>
    </location>
</feature>
<keyword evidence="2" id="KW-0175">Coiled coil</keyword>
<gene>
    <name evidence="4" type="ORF">K2173_020822</name>
</gene>
<proteinExistence type="inferred from homology"/>
<dbReference type="GO" id="GO:0006334">
    <property type="term" value="P:nucleosome assembly"/>
    <property type="evidence" value="ECO:0007669"/>
    <property type="project" value="TreeGrafter"/>
</dbReference>
<name>A0AAV8TM10_9ROSI</name>
<keyword evidence="5" id="KW-1185">Reference proteome</keyword>
<dbReference type="GO" id="GO:0005730">
    <property type="term" value="C:nucleolus"/>
    <property type="evidence" value="ECO:0007669"/>
    <property type="project" value="TreeGrafter"/>
</dbReference>
<protein>
    <recommendedName>
        <fullName evidence="6">Protein SPT2 homolog</fullName>
    </recommendedName>
</protein>
<evidence type="ECO:0000313" key="5">
    <source>
        <dbReference type="Proteomes" id="UP001159364"/>
    </source>
</evidence>
<evidence type="ECO:0000256" key="1">
    <source>
        <dbReference type="ARBA" id="ARBA00006461"/>
    </source>
</evidence>